<evidence type="ECO:0000313" key="2">
    <source>
        <dbReference type="EMBL" id="MCO4292363.1"/>
    </source>
</evidence>
<evidence type="ECO:0000313" key="3">
    <source>
        <dbReference type="Proteomes" id="UP001155182"/>
    </source>
</evidence>
<protein>
    <submittedName>
        <fullName evidence="2">Uncharacterized protein</fullName>
    </submittedName>
</protein>
<organism evidence="2 3">
    <name type="scientific">Solitalea agri</name>
    <dbReference type="NCBI Taxonomy" id="2953739"/>
    <lineage>
        <taxon>Bacteria</taxon>
        <taxon>Pseudomonadati</taxon>
        <taxon>Bacteroidota</taxon>
        <taxon>Sphingobacteriia</taxon>
        <taxon>Sphingobacteriales</taxon>
        <taxon>Sphingobacteriaceae</taxon>
        <taxon>Solitalea</taxon>
    </lineage>
</organism>
<dbReference type="RefSeq" id="WP_252586712.1">
    <property type="nucleotide sequence ID" value="NZ_JAMWYS010000024.1"/>
</dbReference>
<reference evidence="2" key="1">
    <citation type="submission" date="2022-06" db="EMBL/GenBank/DDBJ databases">
        <title>Solitalea sp. MAHUQ-68 isolated from rhizospheric soil.</title>
        <authorList>
            <person name="Huq M.A."/>
        </authorList>
    </citation>
    <scope>NUCLEOTIDE SEQUENCE</scope>
    <source>
        <strain evidence="2">MAHUQ-68</strain>
    </source>
</reference>
<proteinExistence type="predicted"/>
<name>A0A9X2F871_9SPHI</name>
<sequence length="186" mass="20727">MRKIYIIALAFTALLFAGCAKPEDDGTPSDSDSSSDKLHFSFNSPDWHANIDCERLVLDAAAYGSLNATSESTNSTFYLTVPSKSDEMADPANIKRYPIGTDVLFNFNLKLPITSGSSTRLIGINQFDDNSYNEIVSIQLDHADANYAYYKVKGKYKMVMKIIGETNETRKNVYGDYLLMIKTSKN</sequence>
<feature type="chain" id="PRO_5040760554" evidence="1">
    <location>
        <begin position="23"/>
        <end position="186"/>
    </location>
</feature>
<keyword evidence="1" id="KW-0732">Signal</keyword>
<dbReference type="AlphaFoldDB" id="A0A9X2F871"/>
<dbReference type="EMBL" id="JAMWYS010000024">
    <property type="protein sequence ID" value="MCO4292363.1"/>
    <property type="molecule type" value="Genomic_DNA"/>
</dbReference>
<accession>A0A9X2F871</accession>
<feature type="signal peptide" evidence="1">
    <location>
        <begin position="1"/>
        <end position="22"/>
    </location>
</feature>
<evidence type="ECO:0000256" key="1">
    <source>
        <dbReference type="SAM" id="SignalP"/>
    </source>
</evidence>
<gene>
    <name evidence="2" type="ORF">NF867_05740</name>
</gene>
<dbReference type="PROSITE" id="PS51257">
    <property type="entry name" value="PROKAR_LIPOPROTEIN"/>
    <property type="match status" value="1"/>
</dbReference>
<dbReference type="Proteomes" id="UP001155182">
    <property type="component" value="Unassembled WGS sequence"/>
</dbReference>
<comment type="caution">
    <text evidence="2">The sequence shown here is derived from an EMBL/GenBank/DDBJ whole genome shotgun (WGS) entry which is preliminary data.</text>
</comment>
<keyword evidence="3" id="KW-1185">Reference proteome</keyword>